<evidence type="ECO:0000313" key="4">
    <source>
        <dbReference type="Proteomes" id="UP000321947"/>
    </source>
</evidence>
<organism evidence="1 3">
    <name type="scientific">Cucumis melo var. makuwa</name>
    <name type="common">Oriental melon</name>
    <dbReference type="NCBI Taxonomy" id="1194695"/>
    <lineage>
        <taxon>Eukaryota</taxon>
        <taxon>Viridiplantae</taxon>
        <taxon>Streptophyta</taxon>
        <taxon>Embryophyta</taxon>
        <taxon>Tracheophyta</taxon>
        <taxon>Spermatophyta</taxon>
        <taxon>Magnoliopsida</taxon>
        <taxon>eudicotyledons</taxon>
        <taxon>Gunneridae</taxon>
        <taxon>Pentapetalae</taxon>
        <taxon>rosids</taxon>
        <taxon>fabids</taxon>
        <taxon>Cucurbitales</taxon>
        <taxon>Cucurbitaceae</taxon>
        <taxon>Benincaseae</taxon>
        <taxon>Cucumis</taxon>
    </lineage>
</organism>
<protein>
    <submittedName>
        <fullName evidence="1">Retrotransposon gag protein</fullName>
    </submittedName>
</protein>
<dbReference type="EMBL" id="SSTE01011117">
    <property type="protein sequence ID" value="KAA0052118.1"/>
    <property type="molecule type" value="Genomic_DNA"/>
</dbReference>
<proteinExistence type="predicted"/>
<dbReference type="Proteomes" id="UP000321947">
    <property type="component" value="Unassembled WGS sequence"/>
</dbReference>
<dbReference type="Proteomes" id="UP000321393">
    <property type="component" value="Unassembled WGS sequence"/>
</dbReference>
<name>A0A5A7UA44_CUCMM</name>
<evidence type="ECO:0000313" key="1">
    <source>
        <dbReference type="EMBL" id="KAA0052118.1"/>
    </source>
</evidence>
<gene>
    <name evidence="2" type="ORF">E5676_scaffold565G00100</name>
    <name evidence="1" type="ORF">E6C27_scaffold578G001090</name>
</gene>
<evidence type="ECO:0000313" key="3">
    <source>
        <dbReference type="Proteomes" id="UP000321393"/>
    </source>
</evidence>
<reference evidence="3 4" key="1">
    <citation type="submission" date="2019-08" db="EMBL/GenBank/DDBJ databases">
        <title>Draft genome sequences of two oriental melons (Cucumis melo L. var makuwa).</title>
        <authorList>
            <person name="Kwon S.-Y."/>
        </authorList>
    </citation>
    <scope>NUCLEOTIDE SEQUENCE [LARGE SCALE GENOMIC DNA]</scope>
    <source>
        <strain evidence="4">cv. Chang Bougi</strain>
        <strain evidence="3">cv. SW 3</strain>
        <tissue evidence="1">Leaf</tissue>
    </source>
</reference>
<evidence type="ECO:0000313" key="2">
    <source>
        <dbReference type="EMBL" id="TYJ98079.1"/>
    </source>
</evidence>
<dbReference type="AlphaFoldDB" id="A0A5A7UA44"/>
<sequence length="245" mass="27628">MPTHSTTDKRFNIKRLKALGATIFETTTYLADRDKWYCRGLVDSPYDESSSVQGDLTIFEYEKRFTFDKYALAFVINEANKCQQFEDGLQTEIRAPVMANTDCYGRNFQRQNKSQGSGNVPMYLEEVFQGRQIVGMNITQGNISQSVNQPYQSNGAGEGSSEIKVPKRSKSQRKVCTMTQNEVGMLISTPSGKVVIVEPVCRDCEITIKNVAIEVDLILFELDELDVIFGNGFPHLVSHDVRLLQ</sequence>
<accession>A0A5A7UA44</accession>
<dbReference type="Pfam" id="PF08284">
    <property type="entry name" value="RVP_2"/>
    <property type="match status" value="1"/>
</dbReference>
<dbReference type="EMBL" id="SSTD01018342">
    <property type="protein sequence ID" value="TYJ98079.1"/>
    <property type="molecule type" value="Genomic_DNA"/>
</dbReference>
<comment type="caution">
    <text evidence="1">The sequence shown here is derived from an EMBL/GenBank/DDBJ whole genome shotgun (WGS) entry which is preliminary data.</text>
</comment>